<dbReference type="AlphaFoldDB" id="A0A016WE72"/>
<gene>
    <name evidence="1" type="primary">Acey_s0804.g2431</name>
    <name evidence="1" type="ORF">Y032_0804g2431</name>
</gene>
<proteinExistence type="predicted"/>
<keyword evidence="2" id="KW-1185">Reference proteome</keyword>
<comment type="caution">
    <text evidence="1">The sequence shown here is derived from an EMBL/GenBank/DDBJ whole genome shotgun (WGS) entry which is preliminary data.</text>
</comment>
<sequence length="67" mass="8018">MKEEVGDVQHFWDGWDLLKWFGNNRSKEIKHKDCAPLIVWYEKLKTHNWKAIEVGKGEDKAHLQQMP</sequence>
<evidence type="ECO:0000313" key="1">
    <source>
        <dbReference type="EMBL" id="EYC37318.1"/>
    </source>
</evidence>
<accession>A0A016WE72</accession>
<dbReference type="OrthoDB" id="5887970at2759"/>
<evidence type="ECO:0000313" key="2">
    <source>
        <dbReference type="Proteomes" id="UP000024635"/>
    </source>
</evidence>
<protein>
    <submittedName>
        <fullName evidence="1">Uncharacterized protein</fullName>
    </submittedName>
</protein>
<name>A0A016WE72_9BILA</name>
<dbReference type="Proteomes" id="UP000024635">
    <property type="component" value="Unassembled WGS sequence"/>
</dbReference>
<organism evidence="1 2">
    <name type="scientific">Ancylostoma ceylanicum</name>
    <dbReference type="NCBI Taxonomy" id="53326"/>
    <lineage>
        <taxon>Eukaryota</taxon>
        <taxon>Metazoa</taxon>
        <taxon>Ecdysozoa</taxon>
        <taxon>Nematoda</taxon>
        <taxon>Chromadorea</taxon>
        <taxon>Rhabditida</taxon>
        <taxon>Rhabditina</taxon>
        <taxon>Rhabditomorpha</taxon>
        <taxon>Strongyloidea</taxon>
        <taxon>Ancylostomatidae</taxon>
        <taxon>Ancylostomatinae</taxon>
        <taxon>Ancylostoma</taxon>
    </lineage>
</organism>
<reference evidence="2" key="1">
    <citation type="journal article" date="2015" name="Nat. Genet.">
        <title>The genome and transcriptome of the zoonotic hookworm Ancylostoma ceylanicum identify infection-specific gene families.</title>
        <authorList>
            <person name="Schwarz E.M."/>
            <person name="Hu Y."/>
            <person name="Antoshechkin I."/>
            <person name="Miller M.M."/>
            <person name="Sternberg P.W."/>
            <person name="Aroian R.V."/>
        </authorList>
    </citation>
    <scope>NUCLEOTIDE SEQUENCE</scope>
    <source>
        <strain evidence="2">HY135</strain>
    </source>
</reference>
<dbReference type="EMBL" id="JARK01000404">
    <property type="protein sequence ID" value="EYC37318.1"/>
    <property type="molecule type" value="Genomic_DNA"/>
</dbReference>